<evidence type="ECO:0000259" key="1">
    <source>
        <dbReference type="Pfam" id="PF01738"/>
    </source>
</evidence>
<proteinExistence type="predicted"/>
<dbReference type="GO" id="GO:0016740">
    <property type="term" value="F:transferase activity"/>
    <property type="evidence" value="ECO:0007669"/>
    <property type="project" value="UniProtKB-KW"/>
</dbReference>
<dbReference type="Pfam" id="PF01738">
    <property type="entry name" value="DLH"/>
    <property type="match status" value="1"/>
</dbReference>
<gene>
    <name evidence="2" type="ORF">SpAn4DRAFT_2007</name>
</gene>
<accession>A0A0U1KV75</accession>
<dbReference type="RefSeq" id="WP_021169739.1">
    <property type="nucleotide sequence ID" value="NZ_CTRP01000003.1"/>
</dbReference>
<keyword evidence="3" id="KW-1185">Reference proteome</keyword>
<dbReference type="InterPro" id="IPR002925">
    <property type="entry name" value="Dienelactn_hydro"/>
</dbReference>
<dbReference type="InterPro" id="IPR029058">
    <property type="entry name" value="AB_hydrolase_fold"/>
</dbReference>
<evidence type="ECO:0000313" key="2">
    <source>
        <dbReference type="EMBL" id="CQR71029.1"/>
    </source>
</evidence>
<evidence type="ECO:0000313" key="3">
    <source>
        <dbReference type="Proteomes" id="UP000049855"/>
    </source>
</evidence>
<feature type="domain" description="Dienelactone hydrolase" evidence="1">
    <location>
        <begin position="82"/>
        <end position="204"/>
    </location>
</feature>
<dbReference type="GO" id="GO:0016787">
    <property type="term" value="F:hydrolase activity"/>
    <property type="evidence" value="ECO:0007669"/>
    <property type="project" value="InterPro"/>
</dbReference>
<organism evidence="2 3">
    <name type="scientific">Sporomusa ovata</name>
    <dbReference type="NCBI Taxonomy" id="2378"/>
    <lineage>
        <taxon>Bacteria</taxon>
        <taxon>Bacillati</taxon>
        <taxon>Bacillota</taxon>
        <taxon>Negativicutes</taxon>
        <taxon>Selenomonadales</taxon>
        <taxon>Sporomusaceae</taxon>
        <taxon>Sporomusa</taxon>
    </lineage>
</organism>
<dbReference type="EMBL" id="CTRP01000003">
    <property type="protein sequence ID" value="CQR71029.1"/>
    <property type="molecule type" value="Genomic_DNA"/>
</dbReference>
<keyword evidence="2" id="KW-0808">Transferase</keyword>
<dbReference type="AlphaFoldDB" id="A0A0U1KV75"/>
<dbReference type="SUPFAM" id="SSF53474">
    <property type="entry name" value="alpha/beta-Hydrolases"/>
    <property type="match status" value="1"/>
</dbReference>
<dbReference type="Gene3D" id="3.40.50.1820">
    <property type="entry name" value="alpha/beta hydrolase"/>
    <property type="match status" value="1"/>
</dbReference>
<dbReference type="Proteomes" id="UP000049855">
    <property type="component" value="Unassembled WGS sequence"/>
</dbReference>
<protein>
    <submittedName>
        <fullName evidence="2">Phosphoribosyl transferase domain protein</fullName>
    </submittedName>
</protein>
<sequence length="215" mass="23531">MSITEELVHITADMAMLEGELKIPANSQGIVLFAHGSGSSRHSPRNNYVARVLNNNELATLLMDLLTPEEDRNYDTRFDIELLTQRLIIATDWIRNNRQTQRLPIGYFGASTGAAAALKASAMQTSVQAVVSRGGRPDLAGSDLNRVIAPVLLLVGNHDFGVIDLNEKAFAQLQSTKKLILIPGATHLFEEAGTLEQVASHAADWFRKYLASAKH</sequence>
<reference evidence="3" key="1">
    <citation type="submission" date="2015-03" db="EMBL/GenBank/DDBJ databases">
        <authorList>
            <person name="Nijsse Bart"/>
        </authorList>
    </citation>
    <scope>NUCLEOTIDE SEQUENCE [LARGE SCALE GENOMIC DNA]</scope>
</reference>
<name>A0A0U1KV75_9FIRM</name>